<dbReference type="GO" id="GO:0005737">
    <property type="term" value="C:cytoplasm"/>
    <property type="evidence" value="ECO:0007669"/>
    <property type="project" value="TreeGrafter"/>
</dbReference>
<dbReference type="InParanoid" id="H2YY32"/>
<dbReference type="InterPro" id="IPR017972">
    <property type="entry name" value="Cyt_P450_CS"/>
</dbReference>
<dbReference type="Gene3D" id="1.10.630.10">
    <property type="entry name" value="Cytochrome P450"/>
    <property type="match status" value="1"/>
</dbReference>
<keyword evidence="9" id="KW-0472">Membrane</keyword>
<dbReference type="STRING" id="51511.ENSCSAVP00000010243"/>
<dbReference type="GeneTree" id="ENSGT00940000160689"/>
<dbReference type="InterPro" id="IPR001128">
    <property type="entry name" value="Cyt_P450"/>
</dbReference>
<reference evidence="11" key="1">
    <citation type="submission" date="2003-08" db="EMBL/GenBank/DDBJ databases">
        <authorList>
            <person name="Birren B."/>
            <person name="Nusbaum C."/>
            <person name="Abebe A."/>
            <person name="Abouelleil A."/>
            <person name="Adekoya E."/>
            <person name="Ait-zahra M."/>
            <person name="Allen N."/>
            <person name="Allen T."/>
            <person name="An P."/>
            <person name="Anderson M."/>
            <person name="Anderson S."/>
            <person name="Arachchi H."/>
            <person name="Armbruster J."/>
            <person name="Bachantsang P."/>
            <person name="Baldwin J."/>
            <person name="Barry A."/>
            <person name="Bayul T."/>
            <person name="Blitshsteyn B."/>
            <person name="Bloom T."/>
            <person name="Blye J."/>
            <person name="Boguslavskiy L."/>
            <person name="Borowsky M."/>
            <person name="Boukhgalter B."/>
            <person name="Brunache A."/>
            <person name="Butler J."/>
            <person name="Calixte N."/>
            <person name="Calvo S."/>
            <person name="Camarata J."/>
            <person name="Campo K."/>
            <person name="Chang J."/>
            <person name="Cheshatsang Y."/>
            <person name="Citroen M."/>
            <person name="Collymore A."/>
            <person name="Considine T."/>
            <person name="Cook A."/>
            <person name="Cooke P."/>
            <person name="Corum B."/>
            <person name="Cuomo C."/>
            <person name="David R."/>
            <person name="Dawoe T."/>
            <person name="Degray S."/>
            <person name="Dodge S."/>
            <person name="Dooley K."/>
            <person name="Dorje P."/>
            <person name="Dorjee K."/>
            <person name="Dorris L."/>
            <person name="Duffey N."/>
            <person name="Dupes A."/>
            <person name="Elkins T."/>
            <person name="Engels R."/>
            <person name="Erickson J."/>
            <person name="Farina A."/>
            <person name="Faro S."/>
            <person name="Ferreira P."/>
            <person name="Fischer H."/>
            <person name="Fitzgerald M."/>
            <person name="Foley K."/>
            <person name="Gage D."/>
            <person name="Galagan J."/>
            <person name="Gearin G."/>
            <person name="Gnerre S."/>
            <person name="Gnirke A."/>
            <person name="Goyette A."/>
            <person name="Graham J."/>
            <person name="Grandbois E."/>
            <person name="Gyaltsen K."/>
            <person name="Hafez N."/>
            <person name="Hagopian D."/>
            <person name="Hagos B."/>
            <person name="Hall J."/>
            <person name="Hatcher B."/>
            <person name="Heller A."/>
            <person name="Higgins H."/>
            <person name="Honan T."/>
            <person name="Horn A."/>
            <person name="Houde N."/>
            <person name="Hughes L."/>
            <person name="Hulme W."/>
            <person name="Husby E."/>
            <person name="Iliev I."/>
            <person name="Jaffe D."/>
            <person name="Jones C."/>
            <person name="Kamal M."/>
            <person name="Kamat A."/>
            <person name="Kamvysselis M."/>
            <person name="Karlsson E."/>
            <person name="Kells C."/>
            <person name="Kieu A."/>
            <person name="Kisner P."/>
            <person name="Kodira C."/>
            <person name="Kulbokas E."/>
            <person name="Labutti K."/>
            <person name="Lama D."/>
            <person name="Landers T."/>
            <person name="Leger J."/>
            <person name="Levine S."/>
            <person name="Lewis D."/>
            <person name="Lewis T."/>
            <person name="Lindblad-toh K."/>
            <person name="Liu X."/>
            <person name="Lokyitsang T."/>
            <person name="Lokyitsang Y."/>
            <person name="Lucien O."/>
            <person name="Lui A."/>
            <person name="Ma L.J."/>
            <person name="Mabbitt R."/>
            <person name="Macdonald J."/>
            <person name="Maclean C."/>
            <person name="Major J."/>
            <person name="Manning J."/>
            <person name="Marabella R."/>
            <person name="Maru K."/>
            <person name="Matthews C."/>
            <person name="Mauceli E."/>
            <person name="Mccarthy M."/>
            <person name="Mcdonough S."/>
            <person name="Mcghee T."/>
            <person name="Meldrim J."/>
            <person name="Meneus L."/>
            <person name="Mesirov J."/>
            <person name="Mihalev A."/>
            <person name="Mihova T."/>
            <person name="Mikkelsen T."/>
            <person name="Mlenga V."/>
            <person name="Moru K."/>
            <person name="Mozes J."/>
            <person name="Mulrain L."/>
            <person name="Munson G."/>
            <person name="Naylor J."/>
            <person name="Newes C."/>
            <person name="Nguyen C."/>
            <person name="Nguyen N."/>
            <person name="Nguyen T."/>
            <person name="Nicol R."/>
            <person name="Nielsen C."/>
            <person name="Nizzari M."/>
            <person name="Norbu C."/>
            <person name="Norbu N."/>
            <person name="O'donnell P."/>
            <person name="Okoawo O."/>
            <person name="O'leary S."/>
            <person name="Omotosho B."/>
            <person name="O'neill K."/>
            <person name="Osman S."/>
            <person name="Parker S."/>
            <person name="Perrin D."/>
            <person name="Phunkhang P."/>
            <person name="Piqani B."/>
            <person name="Purcell S."/>
            <person name="Rachupka T."/>
            <person name="Ramasamy U."/>
            <person name="Rameau R."/>
            <person name="Ray V."/>
            <person name="Raymond C."/>
            <person name="Retta R."/>
            <person name="Richardson S."/>
            <person name="Rise C."/>
            <person name="Rodriguez J."/>
            <person name="Rogers J."/>
            <person name="Rogov P."/>
            <person name="Rutman M."/>
            <person name="Schupbach R."/>
            <person name="Seaman C."/>
            <person name="Settipalli S."/>
            <person name="Sharpe T."/>
            <person name="Sheridan J."/>
            <person name="Sherpa N."/>
            <person name="Shi J."/>
            <person name="Smirnov S."/>
            <person name="Smith C."/>
            <person name="Sougnez C."/>
            <person name="Spencer B."/>
            <person name="Stalker J."/>
            <person name="Stange-thomann N."/>
            <person name="Stavropoulos S."/>
            <person name="Stetson K."/>
            <person name="Stone C."/>
            <person name="Stone S."/>
            <person name="Stubbs M."/>
            <person name="Talamas J."/>
            <person name="Tchuinga P."/>
            <person name="Tenzing P."/>
            <person name="Tesfaye S."/>
            <person name="Theodore J."/>
            <person name="Thoulutsang Y."/>
            <person name="Topham K."/>
            <person name="Towey S."/>
            <person name="Tsamla T."/>
            <person name="Tsomo N."/>
            <person name="Vallee D."/>
            <person name="Vassiliev H."/>
            <person name="Venkataraman V."/>
            <person name="Vinson J."/>
            <person name="Vo A."/>
            <person name="Wade C."/>
            <person name="Wang S."/>
            <person name="Wangchuk T."/>
            <person name="Wangdi T."/>
            <person name="Whittaker C."/>
            <person name="Wilkinson J."/>
            <person name="Wu Y."/>
            <person name="Wyman D."/>
            <person name="Yadav S."/>
            <person name="Yang S."/>
            <person name="Yang X."/>
            <person name="Yeager S."/>
            <person name="Yee E."/>
            <person name="Young G."/>
            <person name="Zainoun J."/>
            <person name="Zembeck L."/>
            <person name="Zimmer A."/>
            <person name="Zody M."/>
            <person name="Lander E."/>
        </authorList>
    </citation>
    <scope>NUCLEOTIDE SEQUENCE [LARGE SCALE GENOMIC DNA]</scope>
</reference>
<reference evidence="10" key="3">
    <citation type="submission" date="2025-09" db="UniProtKB">
        <authorList>
            <consortium name="Ensembl"/>
        </authorList>
    </citation>
    <scope>IDENTIFICATION</scope>
</reference>
<evidence type="ECO:0000313" key="10">
    <source>
        <dbReference type="Ensembl" id="ENSCSAVP00000010243.1"/>
    </source>
</evidence>
<dbReference type="Proteomes" id="UP000007875">
    <property type="component" value="Unassembled WGS sequence"/>
</dbReference>
<keyword evidence="3 7" id="KW-0479">Metal-binding</keyword>
<dbReference type="GO" id="GO:0005506">
    <property type="term" value="F:iron ion binding"/>
    <property type="evidence" value="ECO:0007669"/>
    <property type="project" value="InterPro"/>
</dbReference>
<keyword evidence="4 8" id="KW-0560">Oxidoreductase</keyword>
<dbReference type="PANTHER" id="PTHR24300:SF397">
    <property type="entry name" value="CYTOCHROME P450 2U1"/>
    <property type="match status" value="1"/>
</dbReference>
<dbReference type="Ensembl" id="ENSCSAVT00000010368.1">
    <property type="protein sequence ID" value="ENSCSAVP00000010243.1"/>
    <property type="gene ID" value="ENSCSAVG00000006038.1"/>
</dbReference>
<dbReference type="eggNOG" id="KOG0156">
    <property type="taxonomic scope" value="Eukaryota"/>
</dbReference>
<accession>H2YY32</accession>
<dbReference type="PROSITE" id="PS00086">
    <property type="entry name" value="CYTOCHROME_P450"/>
    <property type="match status" value="1"/>
</dbReference>
<keyword evidence="5 7" id="KW-0408">Iron</keyword>
<keyword evidence="6 8" id="KW-0503">Monooxygenase</keyword>
<keyword evidence="9" id="KW-1133">Transmembrane helix</keyword>
<keyword evidence="7 8" id="KW-0349">Heme</keyword>
<dbReference type="Pfam" id="PF00067">
    <property type="entry name" value="p450"/>
    <property type="match status" value="1"/>
</dbReference>
<feature type="transmembrane region" description="Helical" evidence="9">
    <location>
        <begin position="12"/>
        <end position="35"/>
    </location>
</feature>
<comment type="cofactor">
    <cofactor evidence="1 7">
        <name>heme</name>
        <dbReference type="ChEBI" id="CHEBI:30413"/>
    </cofactor>
</comment>
<dbReference type="GO" id="GO:0006805">
    <property type="term" value="P:xenobiotic metabolic process"/>
    <property type="evidence" value="ECO:0007669"/>
    <property type="project" value="TreeGrafter"/>
</dbReference>
<evidence type="ECO:0000256" key="2">
    <source>
        <dbReference type="ARBA" id="ARBA00010617"/>
    </source>
</evidence>
<evidence type="ECO:0000256" key="1">
    <source>
        <dbReference type="ARBA" id="ARBA00001971"/>
    </source>
</evidence>
<dbReference type="GO" id="GO:0006082">
    <property type="term" value="P:organic acid metabolic process"/>
    <property type="evidence" value="ECO:0007669"/>
    <property type="project" value="TreeGrafter"/>
</dbReference>
<proteinExistence type="inferred from homology"/>
<protein>
    <submittedName>
        <fullName evidence="10">Uncharacterized protein</fullName>
    </submittedName>
</protein>
<dbReference type="PANTHER" id="PTHR24300">
    <property type="entry name" value="CYTOCHROME P450 508A4-RELATED"/>
    <property type="match status" value="1"/>
</dbReference>
<evidence type="ECO:0000256" key="7">
    <source>
        <dbReference type="PIRSR" id="PIRSR602401-1"/>
    </source>
</evidence>
<dbReference type="FunFam" id="1.10.630.10:FF:000036">
    <property type="entry name" value="CYtochrome P450 family"/>
    <property type="match status" value="1"/>
</dbReference>
<keyword evidence="11" id="KW-1185">Reference proteome</keyword>
<keyword evidence="9" id="KW-0812">Transmembrane</keyword>
<dbReference type="GO" id="GO:0016712">
    <property type="term" value="F:oxidoreductase activity, acting on paired donors, with incorporation or reduction of molecular oxygen, reduced flavin or flavoprotein as one donor, and incorporation of one atom of oxygen"/>
    <property type="evidence" value="ECO:0007669"/>
    <property type="project" value="TreeGrafter"/>
</dbReference>
<dbReference type="AlphaFoldDB" id="H2YY32"/>
<evidence type="ECO:0000256" key="6">
    <source>
        <dbReference type="ARBA" id="ARBA00023033"/>
    </source>
</evidence>
<dbReference type="HOGENOM" id="CLU_001570_22_3_1"/>
<comment type="similarity">
    <text evidence="2 8">Belongs to the cytochrome P450 family.</text>
</comment>
<reference evidence="10" key="2">
    <citation type="submission" date="2025-08" db="UniProtKB">
        <authorList>
            <consortium name="Ensembl"/>
        </authorList>
    </citation>
    <scope>IDENTIFICATION</scope>
</reference>
<dbReference type="GO" id="GO:0020037">
    <property type="term" value="F:heme binding"/>
    <property type="evidence" value="ECO:0007669"/>
    <property type="project" value="InterPro"/>
</dbReference>
<evidence type="ECO:0000256" key="3">
    <source>
        <dbReference type="ARBA" id="ARBA00022723"/>
    </source>
</evidence>
<name>H2YY32_CIOSA</name>
<dbReference type="OMA" id="KAIGWLI"/>
<organism evidence="10 11">
    <name type="scientific">Ciona savignyi</name>
    <name type="common">Pacific transparent sea squirt</name>
    <dbReference type="NCBI Taxonomy" id="51511"/>
    <lineage>
        <taxon>Eukaryota</taxon>
        <taxon>Metazoa</taxon>
        <taxon>Chordata</taxon>
        <taxon>Tunicata</taxon>
        <taxon>Ascidiacea</taxon>
        <taxon>Phlebobranchia</taxon>
        <taxon>Cionidae</taxon>
        <taxon>Ciona</taxon>
    </lineage>
</organism>
<evidence type="ECO:0000256" key="5">
    <source>
        <dbReference type="ARBA" id="ARBA00023004"/>
    </source>
</evidence>
<evidence type="ECO:0000313" key="11">
    <source>
        <dbReference type="Proteomes" id="UP000007875"/>
    </source>
</evidence>
<dbReference type="InterPro" id="IPR050182">
    <property type="entry name" value="Cytochrome_P450_fam2"/>
</dbReference>
<sequence length="505" mass="57903">LALAMILEIIRNVSTFTLLSTTLVIFAAVLYQYWWRRPNGFPPGPRGIPILGIIPFLDKFPEKLLKKWSLEKYGAVMSARLGTSDVVVLNTSESVVEAFTNQGNLTSGRPNENIFRQATGDKGIVFKDYSMKFKALKKWVIQSLSKHGFGRNGMEERITEEAVCFTEYLKCKVGKPVDIKLNLYVLTSNVICRIICGRRYELDDQRQLKFLETMQKMLGDPVDAPKVLLINFFPGLKNLPVFGPAHSRFVKRIEEVHDFARDHIEKHKKTFEENNLRDFVDNFIHEMKFGKETMKDYFTEDELKSIIRDMIVAGSETTSNSLLWCFVILLHHPKHKETIVKEIDEAMGKTLLPRTTTTSTMPFTCAFIQESMRYCTVVPMGSQHYCQEDIKINDYTIPKGTTIISNLWGVHNDPVTWPNPLHFDPHRHIDDQGKYRNSRNVIPFSIGPRSCLGEALARQEMFIFLIAILQKYEINPVPGKPLPSFVGINSLTYTPANFKLILTER</sequence>
<feature type="binding site" description="axial binding residue" evidence="7">
    <location>
        <position position="451"/>
    </location>
    <ligand>
        <name>heme</name>
        <dbReference type="ChEBI" id="CHEBI:30413"/>
    </ligand>
    <ligandPart>
        <name>Fe</name>
        <dbReference type="ChEBI" id="CHEBI:18248"/>
    </ligandPart>
</feature>
<dbReference type="GO" id="GO:0008395">
    <property type="term" value="F:steroid hydroxylase activity"/>
    <property type="evidence" value="ECO:0007669"/>
    <property type="project" value="TreeGrafter"/>
</dbReference>
<dbReference type="SUPFAM" id="SSF48264">
    <property type="entry name" value="Cytochrome P450"/>
    <property type="match status" value="1"/>
</dbReference>
<evidence type="ECO:0000256" key="9">
    <source>
        <dbReference type="SAM" id="Phobius"/>
    </source>
</evidence>
<dbReference type="PRINTS" id="PR00463">
    <property type="entry name" value="EP450I"/>
</dbReference>
<dbReference type="PRINTS" id="PR00385">
    <property type="entry name" value="P450"/>
</dbReference>
<evidence type="ECO:0000256" key="4">
    <source>
        <dbReference type="ARBA" id="ARBA00023002"/>
    </source>
</evidence>
<dbReference type="InterPro" id="IPR036396">
    <property type="entry name" value="Cyt_P450_sf"/>
</dbReference>
<evidence type="ECO:0000256" key="8">
    <source>
        <dbReference type="RuleBase" id="RU000461"/>
    </source>
</evidence>
<dbReference type="InterPro" id="IPR002401">
    <property type="entry name" value="Cyt_P450_E_grp-I"/>
</dbReference>